<dbReference type="OrthoDB" id="5348404at2759"/>
<dbReference type="SMART" id="SM01417">
    <property type="entry name" value="Solute_trans_a"/>
    <property type="match status" value="1"/>
</dbReference>
<evidence type="ECO:0000256" key="5">
    <source>
        <dbReference type="SAM" id="MobiDB-lite"/>
    </source>
</evidence>
<evidence type="ECO:0000313" key="8">
    <source>
        <dbReference type="Proteomes" id="UP000054477"/>
    </source>
</evidence>
<name>A0A0C9YPC1_9AGAR</name>
<evidence type="ECO:0000256" key="3">
    <source>
        <dbReference type="ARBA" id="ARBA00022989"/>
    </source>
</evidence>
<dbReference type="EMBL" id="KN838537">
    <property type="protein sequence ID" value="KIK09868.1"/>
    <property type="molecule type" value="Genomic_DNA"/>
</dbReference>
<evidence type="ECO:0000256" key="4">
    <source>
        <dbReference type="ARBA" id="ARBA00023136"/>
    </source>
</evidence>
<organism evidence="7 8">
    <name type="scientific">Laccaria amethystina LaAM-08-1</name>
    <dbReference type="NCBI Taxonomy" id="1095629"/>
    <lineage>
        <taxon>Eukaryota</taxon>
        <taxon>Fungi</taxon>
        <taxon>Dikarya</taxon>
        <taxon>Basidiomycota</taxon>
        <taxon>Agaricomycotina</taxon>
        <taxon>Agaricomycetes</taxon>
        <taxon>Agaricomycetidae</taxon>
        <taxon>Agaricales</taxon>
        <taxon>Agaricineae</taxon>
        <taxon>Hydnangiaceae</taxon>
        <taxon>Laccaria</taxon>
    </lineage>
</organism>
<reference evidence="7 8" key="1">
    <citation type="submission" date="2014-04" db="EMBL/GenBank/DDBJ databases">
        <authorList>
            <consortium name="DOE Joint Genome Institute"/>
            <person name="Kuo A."/>
            <person name="Kohler A."/>
            <person name="Nagy L.G."/>
            <person name="Floudas D."/>
            <person name="Copeland A."/>
            <person name="Barry K.W."/>
            <person name="Cichocki N."/>
            <person name="Veneault-Fourrey C."/>
            <person name="LaButti K."/>
            <person name="Lindquist E.A."/>
            <person name="Lipzen A."/>
            <person name="Lundell T."/>
            <person name="Morin E."/>
            <person name="Murat C."/>
            <person name="Sun H."/>
            <person name="Tunlid A."/>
            <person name="Henrissat B."/>
            <person name="Grigoriev I.V."/>
            <person name="Hibbett D.S."/>
            <person name="Martin F."/>
            <person name="Nordberg H.P."/>
            <person name="Cantor M.N."/>
            <person name="Hua S.X."/>
        </authorList>
    </citation>
    <scope>NUCLEOTIDE SEQUENCE [LARGE SCALE GENOMIC DNA]</scope>
    <source>
        <strain evidence="7 8">LaAM-08-1</strain>
    </source>
</reference>
<evidence type="ECO:0000256" key="1">
    <source>
        <dbReference type="ARBA" id="ARBA00004141"/>
    </source>
</evidence>
<evidence type="ECO:0000313" key="7">
    <source>
        <dbReference type="EMBL" id="KIK09868.1"/>
    </source>
</evidence>
<dbReference type="PANTHER" id="PTHR23423">
    <property type="entry name" value="ORGANIC SOLUTE TRANSPORTER-RELATED"/>
    <property type="match status" value="1"/>
</dbReference>
<feature type="region of interest" description="Disordered" evidence="5">
    <location>
        <begin position="507"/>
        <end position="532"/>
    </location>
</feature>
<keyword evidence="8" id="KW-1185">Reference proteome</keyword>
<proteinExistence type="predicted"/>
<feature type="transmembrane region" description="Helical" evidence="6">
    <location>
        <begin position="101"/>
        <end position="118"/>
    </location>
</feature>
<reference evidence="8" key="2">
    <citation type="submission" date="2015-01" db="EMBL/GenBank/DDBJ databases">
        <title>Evolutionary Origins and Diversification of the Mycorrhizal Mutualists.</title>
        <authorList>
            <consortium name="DOE Joint Genome Institute"/>
            <consortium name="Mycorrhizal Genomics Consortium"/>
            <person name="Kohler A."/>
            <person name="Kuo A."/>
            <person name="Nagy L.G."/>
            <person name="Floudas D."/>
            <person name="Copeland A."/>
            <person name="Barry K.W."/>
            <person name="Cichocki N."/>
            <person name="Veneault-Fourrey C."/>
            <person name="LaButti K."/>
            <person name="Lindquist E.A."/>
            <person name="Lipzen A."/>
            <person name="Lundell T."/>
            <person name="Morin E."/>
            <person name="Murat C."/>
            <person name="Riley R."/>
            <person name="Ohm R."/>
            <person name="Sun H."/>
            <person name="Tunlid A."/>
            <person name="Henrissat B."/>
            <person name="Grigoriev I.V."/>
            <person name="Hibbett D.S."/>
            <person name="Martin F."/>
        </authorList>
    </citation>
    <scope>NUCLEOTIDE SEQUENCE [LARGE SCALE GENOMIC DNA]</scope>
    <source>
        <strain evidence="8">LaAM-08-1</strain>
    </source>
</reference>
<keyword evidence="3 6" id="KW-1133">Transmembrane helix</keyword>
<dbReference type="InterPro" id="IPR005178">
    <property type="entry name" value="Ostalpha/TMEM184C"/>
</dbReference>
<keyword evidence="2 6" id="KW-0812">Transmembrane</keyword>
<dbReference type="Proteomes" id="UP000054477">
    <property type="component" value="Unassembled WGS sequence"/>
</dbReference>
<feature type="region of interest" description="Disordered" evidence="5">
    <location>
        <begin position="591"/>
        <end position="649"/>
    </location>
</feature>
<dbReference type="AlphaFoldDB" id="A0A0C9YPC1"/>
<feature type="region of interest" description="Disordered" evidence="5">
    <location>
        <begin position="464"/>
        <end position="488"/>
    </location>
</feature>
<sequence length="768" mass="87195">MVSSNTTCFKHDAQTPLALFQNGDAVFQAHHVGWIIAGGFATVATVASFWLINKHLQWYTNKREQRYVIRLLFLVPIYALISFASYLFWNHSTPLILIRDAYEAIVLTAFFYLLLNYVSPDVEEQKLVLLKVGLSRDADRVARQRGEAMSRWAFPLGFIKWKPSDGLYFLQLMKWGILQYCVVRPITTLAAVILDYNGLYCESSWGPGWGHVYIVVIISLSVTVAMYCLIQLYLSIAKDVERHRPLLKLFSVKAVVFLTFWQATFLSVLSMFGVVKDTTYMTAEDINIGFGALLETFEMMIFAFVHIKAFTYKGYRPKQHSKFVGAGPVRTSRLRSLAHALDFRETFREIWIGCIYLLDKVRGKEPSPDFGVRRAAHYEEAFGRPRLAYAGPEKNLKGSHNLGEKSAAHPVVTVEVDQEVQTEVGGERQWLGTGDDYGYGLGYLRRERSEGLVAQIERELGRRGIGLRPSHDEPTPLNVGSSDDNARHQRSRRSWWRTIYDRISQTGHEETDQLDPYTQRRLKRTSHPRREEAHQRLLQDHADVLTCDMDFERHVSDHRAEADILAPLSVYHNHRRSQYSRNHSRHFSELPNGGSALSHRETHRVASVPVTPSPNNRSDSLLARMFPQSDNGSFRDRETDSAHSFLSSSTRGISSSKRTLKSHSINSTVGILSSDEIAVMRDRRLVGPDDAIHPLHAPSDRLSVDVASTDNPPILPEKDYLVYPHLLESGHRKQIPPRFPSPPFLVMKNTSTISVTTSPAADITYAAE</sequence>
<feature type="transmembrane region" description="Helical" evidence="6">
    <location>
        <begin position="71"/>
        <end position="89"/>
    </location>
</feature>
<dbReference type="Pfam" id="PF03619">
    <property type="entry name" value="Solute_trans_a"/>
    <property type="match status" value="1"/>
</dbReference>
<dbReference type="STRING" id="1095629.A0A0C9YPC1"/>
<accession>A0A0C9YPC1</accession>
<feature type="transmembrane region" description="Helical" evidence="6">
    <location>
        <begin position="286"/>
        <end position="307"/>
    </location>
</feature>
<comment type="subcellular location">
    <subcellularLocation>
        <location evidence="1">Membrane</location>
        <topology evidence="1">Multi-pass membrane protein</topology>
    </subcellularLocation>
</comment>
<feature type="transmembrane region" description="Helical" evidence="6">
    <location>
        <begin position="255"/>
        <end position="274"/>
    </location>
</feature>
<evidence type="ECO:0000256" key="2">
    <source>
        <dbReference type="ARBA" id="ARBA00022692"/>
    </source>
</evidence>
<dbReference type="HOGENOM" id="CLU_009307_0_0_1"/>
<gene>
    <name evidence="7" type="ORF">K443DRAFT_302927</name>
</gene>
<feature type="transmembrane region" description="Helical" evidence="6">
    <location>
        <begin position="32"/>
        <end position="51"/>
    </location>
</feature>
<feature type="transmembrane region" description="Helical" evidence="6">
    <location>
        <begin position="211"/>
        <end position="234"/>
    </location>
</feature>
<keyword evidence="4 6" id="KW-0472">Membrane</keyword>
<protein>
    <recommendedName>
        <fullName evidence="9">DUF300-domain-containing protein</fullName>
    </recommendedName>
</protein>
<dbReference type="GO" id="GO:0016020">
    <property type="term" value="C:membrane"/>
    <property type="evidence" value="ECO:0007669"/>
    <property type="project" value="UniProtKB-SubCell"/>
</dbReference>
<evidence type="ECO:0000256" key="6">
    <source>
        <dbReference type="SAM" id="Phobius"/>
    </source>
</evidence>
<evidence type="ECO:0008006" key="9">
    <source>
        <dbReference type="Google" id="ProtNLM"/>
    </source>
</evidence>
<feature type="transmembrane region" description="Helical" evidence="6">
    <location>
        <begin position="177"/>
        <end position="199"/>
    </location>
</feature>